<dbReference type="PANTHER" id="PTHR11006">
    <property type="entry name" value="PROTEIN ARGININE N-METHYLTRANSFERASE"/>
    <property type="match status" value="1"/>
</dbReference>
<evidence type="ECO:0000256" key="4">
    <source>
        <dbReference type="PROSITE-ProRule" id="PRU01015"/>
    </source>
</evidence>
<keyword evidence="1 4" id="KW-0489">Methyltransferase</keyword>
<keyword evidence="7" id="KW-1185">Reference proteome</keyword>
<evidence type="ECO:0000313" key="7">
    <source>
        <dbReference type="Proteomes" id="UP000728185"/>
    </source>
</evidence>
<dbReference type="GO" id="GO:0042054">
    <property type="term" value="F:histone methyltransferase activity"/>
    <property type="evidence" value="ECO:0007669"/>
    <property type="project" value="TreeGrafter"/>
</dbReference>
<keyword evidence="2 4" id="KW-0808">Transferase</keyword>
<evidence type="ECO:0000256" key="2">
    <source>
        <dbReference type="ARBA" id="ARBA00022679"/>
    </source>
</evidence>
<dbReference type="PROSITE" id="PS51678">
    <property type="entry name" value="SAM_MT_PRMT"/>
    <property type="match status" value="1"/>
</dbReference>
<organism evidence="6 7">
    <name type="scientific">Fasciolopsis buskii</name>
    <dbReference type="NCBI Taxonomy" id="27845"/>
    <lineage>
        <taxon>Eukaryota</taxon>
        <taxon>Metazoa</taxon>
        <taxon>Spiralia</taxon>
        <taxon>Lophotrochozoa</taxon>
        <taxon>Platyhelminthes</taxon>
        <taxon>Trematoda</taxon>
        <taxon>Digenea</taxon>
        <taxon>Plagiorchiida</taxon>
        <taxon>Echinostomata</taxon>
        <taxon>Echinostomatoidea</taxon>
        <taxon>Fasciolidae</taxon>
        <taxon>Fasciolopsis</taxon>
    </lineage>
</organism>
<dbReference type="GO" id="GO:0016274">
    <property type="term" value="F:protein-arginine N-methyltransferase activity"/>
    <property type="evidence" value="ECO:0007669"/>
    <property type="project" value="InterPro"/>
</dbReference>
<keyword evidence="3 4" id="KW-0949">S-adenosyl-L-methionine</keyword>
<sequence length="773" mass="86587">MDSDSDSDSVGCEYELVPQFNPTIGVTQWKPVRTDYDYAQEIALSGYGDMLHDKDRNHKYFEAIRVAIKHIRNMRPDVELQVLDIGTGTGLLSMMAASQEAKSITACEAFRPMVGCAKRVIKANGLDDRIKVIGKPSTNLSVPDDLPKRANLLVAELVDTELIGEACLSTYKHALEHLVTSDAVFVPHGADLYCQVVESPFLWSHHRLCLFNPASDTHLTLGRFDRIINDVAITSCPGAPSVFDIQASELEAVHSDRPDLLGDRQIRCLLEKPVLVKHFDFSSLADLSQLDYSTVITKTESGVPLAAARAGTAHAFVVWWRMNMEPTHTVPDISTAPEWACDPDSAWRDHWMQAVYFPRHPITLRRGDHFQIAFRHDLLSLWFDFLSPGAVDAQSNSLAKLERPICDCGLHYSWPRTRIAQLHTSDYQDTMTLLVDGLRSQLKNLTPRSVHIVVVSDCSLLPIFLSESVGCRFAGHTVSFDHIETSACSFRFLDSIYSQVLSENRSPTIRLFDSTDSWIKSCRSFCDKQIESGSDHSILVVAEPFAVAATLPWDAMHFWYTFVGIRNAIPSADVQLYGPLQLRIWAVLVDFEQLWKIRAPVGADCEGFNLSDFDHLVQPAMQQTQATVEPQPLWEYRGRARSEPQLVFDLDFSTLETNTLVCPPSVHLWPVVSDQSTIVNGIAFWSEWLVPTVTCADHNPNDRGVHWYAPSGPEATIRPGEFIRWKSTGVQQGVSLFPTALSTDRVKPHSVPVSVSFHVSIGEFQFALNIRDQ</sequence>
<gene>
    <name evidence="6" type="ORF">FBUS_07955</name>
</gene>
<name>A0A8E0VEK3_9TREM</name>
<dbReference type="OrthoDB" id="412876at2759"/>
<evidence type="ECO:0000256" key="3">
    <source>
        <dbReference type="ARBA" id="ARBA00022691"/>
    </source>
</evidence>
<dbReference type="SUPFAM" id="SSF53335">
    <property type="entry name" value="S-adenosyl-L-methionine-dependent methyltransferases"/>
    <property type="match status" value="1"/>
</dbReference>
<comment type="caution">
    <text evidence="6">The sequence shown here is derived from an EMBL/GenBank/DDBJ whole genome shotgun (WGS) entry which is preliminary data.</text>
</comment>
<dbReference type="GO" id="GO:0032259">
    <property type="term" value="P:methylation"/>
    <property type="evidence" value="ECO:0007669"/>
    <property type="project" value="UniProtKB-KW"/>
</dbReference>
<dbReference type="Pfam" id="PF06325">
    <property type="entry name" value="PrmA"/>
    <property type="match status" value="1"/>
</dbReference>
<feature type="domain" description="Protein arginine N-methyltransferase" evidence="5">
    <location>
        <begin position="269"/>
        <end position="374"/>
    </location>
</feature>
<dbReference type="FunFam" id="3.40.50.150:FF:000071">
    <property type="entry name" value="Protein arginine N-methyltransferase 7"/>
    <property type="match status" value="1"/>
</dbReference>
<proteinExistence type="predicted"/>
<evidence type="ECO:0000313" key="6">
    <source>
        <dbReference type="EMBL" id="KAA0185151.1"/>
    </source>
</evidence>
<dbReference type="EMBL" id="LUCM01010680">
    <property type="protein sequence ID" value="KAA0185151.1"/>
    <property type="molecule type" value="Genomic_DNA"/>
</dbReference>
<dbReference type="InterPro" id="IPR029063">
    <property type="entry name" value="SAM-dependent_MTases_sf"/>
</dbReference>
<protein>
    <submittedName>
        <fullName evidence="6">Protein arginine N-methyltransferase 7</fullName>
    </submittedName>
</protein>
<dbReference type="Gene3D" id="2.70.160.11">
    <property type="entry name" value="Hnrnp arginine n-methyltransferase1"/>
    <property type="match status" value="2"/>
</dbReference>
<reference evidence="6" key="1">
    <citation type="submission" date="2019-05" db="EMBL/GenBank/DDBJ databases">
        <title>Annotation for the trematode Fasciolopsis buski.</title>
        <authorList>
            <person name="Choi Y.-J."/>
        </authorList>
    </citation>
    <scope>NUCLEOTIDE SEQUENCE</scope>
    <source>
        <strain evidence="6">HT</strain>
        <tissue evidence="6">Whole worm</tissue>
    </source>
</reference>
<dbReference type="Proteomes" id="UP000728185">
    <property type="component" value="Unassembled WGS sequence"/>
</dbReference>
<evidence type="ECO:0000259" key="5">
    <source>
        <dbReference type="Pfam" id="PF22528"/>
    </source>
</evidence>
<dbReference type="Gene3D" id="3.40.50.150">
    <property type="entry name" value="Vaccinia Virus protein VP39"/>
    <property type="match status" value="2"/>
</dbReference>
<dbReference type="AlphaFoldDB" id="A0A8E0VEK3"/>
<accession>A0A8E0VEK3</accession>
<dbReference type="InterPro" id="IPR055135">
    <property type="entry name" value="PRMT_dom"/>
</dbReference>
<evidence type="ECO:0000256" key="1">
    <source>
        <dbReference type="ARBA" id="ARBA00022603"/>
    </source>
</evidence>
<dbReference type="Pfam" id="PF22528">
    <property type="entry name" value="PRMT_C"/>
    <property type="match status" value="1"/>
</dbReference>
<dbReference type="CDD" id="cd02440">
    <property type="entry name" value="AdoMet_MTases"/>
    <property type="match status" value="1"/>
</dbReference>
<dbReference type="InterPro" id="IPR025799">
    <property type="entry name" value="Arg_MeTrfase"/>
</dbReference>
<dbReference type="PANTHER" id="PTHR11006:SF4">
    <property type="entry name" value="PROTEIN ARGININE N-METHYLTRANSFERASE 7"/>
    <property type="match status" value="1"/>
</dbReference>